<keyword evidence="1" id="KW-0812">Transmembrane</keyword>
<protein>
    <submittedName>
        <fullName evidence="2">Uncharacterized protein</fullName>
    </submittedName>
</protein>
<evidence type="ECO:0000256" key="1">
    <source>
        <dbReference type="SAM" id="Phobius"/>
    </source>
</evidence>
<keyword evidence="1" id="KW-0472">Membrane</keyword>
<gene>
    <name evidence="2" type="ORF">HF853_11230</name>
</gene>
<evidence type="ECO:0000313" key="3">
    <source>
        <dbReference type="Proteomes" id="UP000544551"/>
    </source>
</evidence>
<feature type="transmembrane region" description="Helical" evidence="1">
    <location>
        <begin position="6"/>
        <end position="24"/>
    </location>
</feature>
<dbReference type="AlphaFoldDB" id="A0AB36CPT6"/>
<reference evidence="2 3" key="1">
    <citation type="submission" date="2020-04" db="EMBL/GenBank/DDBJ databases">
        <authorList>
            <person name="Hitch T.C.A."/>
            <person name="Wylensek D."/>
            <person name="Clavel T."/>
        </authorList>
    </citation>
    <scope>NUCLEOTIDE SEQUENCE [LARGE SCALE GENOMIC DNA]</scope>
    <source>
        <strain evidence="2 3">BL-383-APC-3D</strain>
    </source>
</reference>
<dbReference type="Proteomes" id="UP000544551">
    <property type="component" value="Unassembled WGS sequence"/>
</dbReference>
<dbReference type="EMBL" id="JABAFZ010000010">
    <property type="protein sequence ID" value="NME90232.1"/>
    <property type="molecule type" value="Genomic_DNA"/>
</dbReference>
<proteinExistence type="predicted"/>
<feature type="transmembrane region" description="Helical" evidence="1">
    <location>
        <begin position="78"/>
        <end position="99"/>
    </location>
</feature>
<organism evidence="2 3">
    <name type="scientific">Corynebacterium stationis</name>
    <dbReference type="NCBI Taxonomy" id="1705"/>
    <lineage>
        <taxon>Bacteria</taxon>
        <taxon>Bacillati</taxon>
        <taxon>Actinomycetota</taxon>
        <taxon>Actinomycetes</taxon>
        <taxon>Mycobacteriales</taxon>
        <taxon>Corynebacteriaceae</taxon>
        <taxon>Corynebacterium</taxon>
    </lineage>
</organism>
<keyword evidence="1" id="KW-1133">Transmembrane helix</keyword>
<comment type="caution">
    <text evidence="2">The sequence shown here is derived from an EMBL/GenBank/DDBJ whole genome shotgun (WGS) entry which is preliminary data.</text>
</comment>
<accession>A0AB36CPT6</accession>
<name>A0AB36CPT6_9CORY</name>
<evidence type="ECO:0000313" key="2">
    <source>
        <dbReference type="EMBL" id="NME90232.1"/>
    </source>
</evidence>
<sequence>MTASDTAMLALTLAGVGHMVWLGIQTLREAPSAQVKMNVAQHPPAHPSHGHQSTKPEDLLAFLALLPQFTRQAAAPPVSAQILVFGVIHIIGCAAVYLAGEYGEATVLANRPKVAITVRILSGIGLGIEQTITT</sequence>